<accession>A0A4R2L368</accession>
<dbReference type="InterPro" id="IPR050312">
    <property type="entry name" value="IolE/XylAMocC-like"/>
</dbReference>
<comment type="caution">
    <text evidence="2">The sequence shown here is derived from an EMBL/GenBank/DDBJ whole genome shotgun (WGS) entry which is preliminary data.</text>
</comment>
<evidence type="ECO:0000313" key="2">
    <source>
        <dbReference type="EMBL" id="TCO77008.1"/>
    </source>
</evidence>
<proteinExistence type="predicted"/>
<dbReference type="InterPro" id="IPR013022">
    <property type="entry name" value="Xyl_isomerase-like_TIM-brl"/>
</dbReference>
<gene>
    <name evidence="2" type="ORF">EV688_10321</name>
</gene>
<keyword evidence="2" id="KW-0413">Isomerase</keyword>
<dbReference type="OrthoDB" id="8016886at2"/>
<evidence type="ECO:0000313" key="3">
    <source>
        <dbReference type="Proteomes" id="UP000294980"/>
    </source>
</evidence>
<dbReference type="Proteomes" id="UP000294980">
    <property type="component" value="Unassembled WGS sequence"/>
</dbReference>
<dbReference type="Pfam" id="PF01261">
    <property type="entry name" value="AP_endonuc_2"/>
    <property type="match status" value="1"/>
</dbReference>
<evidence type="ECO:0000259" key="1">
    <source>
        <dbReference type="Pfam" id="PF01261"/>
    </source>
</evidence>
<dbReference type="SUPFAM" id="SSF51658">
    <property type="entry name" value="Xylose isomerase-like"/>
    <property type="match status" value="1"/>
</dbReference>
<sequence length="280" mass="31112">MSQLDVAASTFPFLYSHSGLEALKHLRGLGYDQFELLIFPPHCWPRELSADQRREYVSWLDGEGVKVTSFCYPLLDNNPNGVDRLMREYTLDRYREAIDMAAEFKCPYVIAIPGPVNSLINPPHEWMLEWFVEGMKDLVQHAKGTGVQLLLENVPFAFLPTCQELKDTAALIGPEVGINFDVCNSAFIREDVPGMIHLLGDMIKNVHMSDSGYEEFKHDRLGTGMVETAPAGKALQEIGYTGTTVLEIITDVLAPGADPDADIVDSHAILAESSWKALKG</sequence>
<dbReference type="RefSeq" id="WP_117317482.1">
    <property type="nucleotide sequence ID" value="NZ_QQSW01000008.1"/>
</dbReference>
<organism evidence="2 3">
    <name type="scientific">Chromatocurvus halotolerans</name>
    <dbReference type="NCBI Taxonomy" id="1132028"/>
    <lineage>
        <taxon>Bacteria</taxon>
        <taxon>Pseudomonadati</taxon>
        <taxon>Pseudomonadota</taxon>
        <taxon>Gammaproteobacteria</taxon>
        <taxon>Cellvibrionales</taxon>
        <taxon>Halieaceae</taxon>
        <taxon>Chromatocurvus</taxon>
    </lineage>
</organism>
<dbReference type="PANTHER" id="PTHR12110">
    <property type="entry name" value="HYDROXYPYRUVATE ISOMERASE"/>
    <property type="match status" value="1"/>
</dbReference>
<dbReference type="AlphaFoldDB" id="A0A4R2L368"/>
<feature type="domain" description="Xylose isomerase-like TIM barrel" evidence="1">
    <location>
        <begin position="25"/>
        <end position="267"/>
    </location>
</feature>
<name>A0A4R2L368_9GAMM</name>
<reference evidence="2 3" key="1">
    <citation type="submission" date="2019-03" db="EMBL/GenBank/DDBJ databases">
        <title>Genomic Encyclopedia of Type Strains, Phase IV (KMG-IV): sequencing the most valuable type-strain genomes for metagenomic binning, comparative biology and taxonomic classification.</title>
        <authorList>
            <person name="Goeker M."/>
        </authorList>
    </citation>
    <scope>NUCLEOTIDE SEQUENCE [LARGE SCALE GENOMIC DNA]</scope>
    <source>
        <strain evidence="2 3">DSM 23344</strain>
    </source>
</reference>
<protein>
    <submittedName>
        <fullName evidence="2">Sugar phosphate isomerase/epimerase</fullName>
    </submittedName>
</protein>
<dbReference type="EMBL" id="SLWX01000003">
    <property type="protein sequence ID" value="TCO77008.1"/>
    <property type="molecule type" value="Genomic_DNA"/>
</dbReference>
<dbReference type="Gene3D" id="3.20.20.150">
    <property type="entry name" value="Divalent-metal-dependent TIM barrel enzymes"/>
    <property type="match status" value="1"/>
</dbReference>
<keyword evidence="3" id="KW-1185">Reference proteome</keyword>
<dbReference type="GO" id="GO:0016853">
    <property type="term" value="F:isomerase activity"/>
    <property type="evidence" value="ECO:0007669"/>
    <property type="project" value="UniProtKB-KW"/>
</dbReference>
<dbReference type="InterPro" id="IPR036237">
    <property type="entry name" value="Xyl_isomerase-like_sf"/>
</dbReference>